<feature type="chain" id="PRO_5003897337" description="DUF3016 domain-containing protein" evidence="1">
    <location>
        <begin position="24"/>
        <end position="174"/>
    </location>
</feature>
<keyword evidence="3" id="KW-1185">Reference proteome</keyword>
<dbReference type="EMBL" id="BAEN01000055">
    <property type="protein sequence ID" value="GAC15407.1"/>
    <property type="molecule type" value="Genomic_DNA"/>
</dbReference>
<protein>
    <recommendedName>
        <fullName evidence="4">DUF3016 domain-containing protein</fullName>
    </recommendedName>
</protein>
<evidence type="ECO:0000256" key="1">
    <source>
        <dbReference type="SAM" id="SignalP"/>
    </source>
</evidence>
<evidence type="ECO:0000313" key="2">
    <source>
        <dbReference type="EMBL" id="GAC15407.1"/>
    </source>
</evidence>
<dbReference type="OrthoDB" id="195620at2"/>
<dbReference type="RefSeq" id="WP_008845212.1">
    <property type="nucleotide sequence ID" value="NZ_BAEN01000055.1"/>
</dbReference>
<gene>
    <name evidence="2" type="ORF">GLIP_2786</name>
</gene>
<dbReference type="Proteomes" id="UP000006334">
    <property type="component" value="Unassembled WGS sequence"/>
</dbReference>
<evidence type="ECO:0008006" key="4">
    <source>
        <dbReference type="Google" id="ProtNLM"/>
    </source>
</evidence>
<comment type="caution">
    <text evidence="2">The sequence shown here is derived from an EMBL/GenBank/DDBJ whole genome shotgun (WGS) entry which is preliminary data.</text>
</comment>
<dbReference type="STRING" id="1127673.GLIP_2786"/>
<feature type="signal peptide" evidence="1">
    <location>
        <begin position="1"/>
        <end position="23"/>
    </location>
</feature>
<dbReference type="eggNOG" id="ENOG50331S4">
    <property type="taxonomic scope" value="Bacteria"/>
</dbReference>
<proteinExistence type="predicted"/>
<keyword evidence="1" id="KW-0732">Signal</keyword>
<accession>K6YB49</accession>
<organism evidence="2 3">
    <name type="scientific">Aliiglaciecola lipolytica E3</name>
    <dbReference type="NCBI Taxonomy" id="1127673"/>
    <lineage>
        <taxon>Bacteria</taxon>
        <taxon>Pseudomonadati</taxon>
        <taxon>Pseudomonadota</taxon>
        <taxon>Gammaproteobacteria</taxon>
        <taxon>Alteromonadales</taxon>
        <taxon>Alteromonadaceae</taxon>
        <taxon>Aliiglaciecola</taxon>
    </lineage>
</organism>
<name>K6YB49_9ALTE</name>
<dbReference type="Pfam" id="PF11454">
    <property type="entry name" value="DUF3016"/>
    <property type="match status" value="1"/>
</dbReference>
<dbReference type="InterPro" id="IPR021557">
    <property type="entry name" value="DUF3016"/>
</dbReference>
<sequence length="174" mass="19645">MKWSLVLAAAAAAVASSFSYAKADVEITWENPKEFRDVRPTIQSRSNFREQTFSHIEEYVNKLAEELPDGQTLSINVTDLDLAGQVWPSSFVGFSSGGGDVRVVKAIDIPRMTFSYTLKDAAGVVVQSADEVKLKDMSFMDRSNFSSRNDPLRYEKKMIEDWFQDEFPELISKN</sequence>
<dbReference type="AlphaFoldDB" id="K6YB49"/>
<evidence type="ECO:0000313" key="3">
    <source>
        <dbReference type="Proteomes" id="UP000006334"/>
    </source>
</evidence>
<reference evidence="2 3" key="1">
    <citation type="journal article" date="2017" name="Antonie Van Leeuwenhoek">
        <title>Rhizobium rhizosphaerae sp. nov., a novel species isolated from rice rhizosphere.</title>
        <authorList>
            <person name="Zhao J.J."/>
            <person name="Zhang J."/>
            <person name="Zhang R.J."/>
            <person name="Zhang C.W."/>
            <person name="Yin H.Q."/>
            <person name="Zhang X.X."/>
        </authorList>
    </citation>
    <scope>NUCLEOTIDE SEQUENCE [LARGE SCALE GENOMIC DNA]</scope>
    <source>
        <strain evidence="2 3">E3</strain>
    </source>
</reference>